<feature type="signal peptide" evidence="1">
    <location>
        <begin position="1"/>
        <end position="30"/>
    </location>
</feature>
<feature type="chain" id="PRO_5046968052" description="DUF3016 domain-containing protein" evidence="1">
    <location>
        <begin position="31"/>
        <end position="187"/>
    </location>
</feature>
<gene>
    <name evidence="2" type="ORF">GCM10011282_07130</name>
</gene>
<evidence type="ECO:0000256" key="1">
    <source>
        <dbReference type="SAM" id="SignalP"/>
    </source>
</evidence>
<name>A0ABQ2X8L5_9BURK</name>
<reference evidence="3" key="1">
    <citation type="journal article" date="2019" name="Int. J. Syst. Evol. Microbiol.">
        <title>The Global Catalogue of Microorganisms (GCM) 10K type strain sequencing project: providing services to taxonomists for standard genome sequencing and annotation.</title>
        <authorList>
            <consortium name="The Broad Institute Genomics Platform"/>
            <consortium name="The Broad Institute Genome Sequencing Center for Infectious Disease"/>
            <person name="Wu L."/>
            <person name="Ma J."/>
        </authorList>
    </citation>
    <scope>NUCLEOTIDE SEQUENCE [LARGE SCALE GENOMIC DNA]</scope>
    <source>
        <strain evidence="3">KCTC 23916</strain>
    </source>
</reference>
<protein>
    <recommendedName>
        <fullName evidence="4">DUF3016 domain-containing protein</fullName>
    </recommendedName>
</protein>
<proteinExistence type="predicted"/>
<evidence type="ECO:0008006" key="4">
    <source>
        <dbReference type="Google" id="ProtNLM"/>
    </source>
</evidence>
<keyword evidence="1" id="KW-0732">Signal</keyword>
<organism evidence="2 3">
    <name type="scientific">Undibacterium macrobrachii</name>
    <dbReference type="NCBI Taxonomy" id="1119058"/>
    <lineage>
        <taxon>Bacteria</taxon>
        <taxon>Pseudomonadati</taxon>
        <taxon>Pseudomonadota</taxon>
        <taxon>Betaproteobacteria</taxon>
        <taxon>Burkholderiales</taxon>
        <taxon>Oxalobacteraceae</taxon>
        <taxon>Undibacterium</taxon>
    </lineage>
</organism>
<dbReference type="Pfam" id="PF11454">
    <property type="entry name" value="DUF3016"/>
    <property type="match status" value="1"/>
</dbReference>
<dbReference type="Proteomes" id="UP000620127">
    <property type="component" value="Unassembled WGS sequence"/>
</dbReference>
<keyword evidence="3" id="KW-1185">Reference proteome</keyword>
<sequence length="187" mass="21494">MDNLYWKGEIMKKLLLAALALSLSSTAVFAGEAKVSFAKLDNFTDIKAGHEQKERFRERLTEEFTSVFAGFAAKLPEGYQLEIDITDIDLAGDIRPGMTIHYDQIRWMKEIDWPRIQFTYALKNAQQEVVASGKEELRDMDYLRRVRIPSGKTSFEFEEKMLQDWFKHQVVSGAFPSQDAKTLTATK</sequence>
<evidence type="ECO:0000313" key="3">
    <source>
        <dbReference type="Proteomes" id="UP000620127"/>
    </source>
</evidence>
<accession>A0ABQ2X8L5</accession>
<comment type="caution">
    <text evidence="2">The sequence shown here is derived from an EMBL/GenBank/DDBJ whole genome shotgun (WGS) entry which is preliminary data.</text>
</comment>
<evidence type="ECO:0000313" key="2">
    <source>
        <dbReference type="EMBL" id="GGX03596.1"/>
    </source>
</evidence>
<dbReference type="EMBL" id="BMYT01000001">
    <property type="protein sequence ID" value="GGX03596.1"/>
    <property type="molecule type" value="Genomic_DNA"/>
</dbReference>
<dbReference type="InterPro" id="IPR021557">
    <property type="entry name" value="DUF3016"/>
</dbReference>